<evidence type="ECO:0000313" key="6">
    <source>
        <dbReference type="Proteomes" id="UP000001646"/>
    </source>
</evidence>
<evidence type="ECO:0000256" key="2">
    <source>
        <dbReference type="ARBA" id="ARBA00022833"/>
    </source>
</evidence>
<dbReference type="GeneTree" id="ENSGT01050000247205"/>
<protein>
    <recommendedName>
        <fullName evidence="4">B box-type domain-containing protein</fullName>
    </recommendedName>
</protein>
<dbReference type="PROSITE" id="PS50119">
    <property type="entry name" value="ZF_BBOX"/>
    <property type="match status" value="1"/>
</dbReference>
<keyword evidence="1 3" id="KW-0863">Zinc-finger</keyword>
<keyword evidence="6" id="KW-1185">Reference proteome</keyword>
<sequence length="131" mass="15260">MSLTQIHLALNAESLANKETSDQSDNWQVLGAEISKDMCEHHQEPLKLFCDDDQILICVVCDKSKQHRQHKVIPKEEAFEEYKVSSNGGRNLKRQEMFPPLFLTCPKWRSERQPSPPSQFFFRRNGVKQQC</sequence>
<dbReference type="InParanoid" id="A0A803T891"/>
<evidence type="ECO:0000259" key="4">
    <source>
        <dbReference type="PROSITE" id="PS50119"/>
    </source>
</evidence>
<dbReference type="Pfam" id="PF00643">
    <property type="entry name" value="zf-B_box"/>
    <property type="match status" value="1"/>
</dbReference>
<evidence type="ECO:0000313" key="5">
    <source>
        <dbReference type="Ensembl" id="ENSACAP00000031431.1"/>
    </source>
</evidence>
<dbReference type="CDD" id="cd19762">
    <property type="entry name" value="Bbox2_TRIM7-like"/>
    <property type="match status" value="1"/>
</dbReference>
<evidence type="ECO:0000256" key="1">
    <source>
        <dbReference type="ARBA" id="ARBA00022771"/>
    </source>
</evidence>
<dbReference type="Proteomes" id="UP000001646">
    <property type="component" value="Unplaced"/>
</dbReference>
<evidence type="ECO:0000256" key="3">
    <source>
        <dbReference type="PROSITE-ProRule" id="PRU00024"/>
    </source>
</evidence>
<reference evidence="5" key="3">
    <citation type="submission" date="2025-09" db="UniProtKB">
        <authorList>
            <consortium name="Ensembl"/>
        </authorList>
    </citation>
    <scope>IDENTIFICATION</scope>
</reference>
<keyword evidence="1 3" id="KW-0479">Metal-binding</keyword>
<accession>A0A803T891</accession>
<name>A0A803T891_ANOCA</name>
<proteinExistence type="predicted"/>
<keyword evidence="2" id="KW-0862">Zinc</keyword>
<dbReference type="Ensembl" id="ENSACAT00000042060.1">
    <property type="protein sequence ID" value="ENSACAP00000031431.1"/>
    <property type="gene ID" value="ENSACAG00000037061.1"/>
</dbReference>
<organism evidence="5 6">
    <name type="scientific">Anolis carolinensis</name>
    <name type="common">Green anole</name>
    <name type="synonym">American chameleon</name>
    <dbReference type="NCBI Taxonomy" id="28377"/>
    <lineage>
        <taxon>Eukaryota</taxon>
        <taxon>Metazoa</taxon>
        <taxon>Chordata</taxon>
        <taxon>Craniata</taxon>
        <taxon>Vertebrata</taxon>
        <taxon>Euteleostomi</taxon>
        <taxon>Lepidosauria</taxon>
        <taxon>Squamata</taxon>
        <taxon>Bifurcata</taxon>
        <taxon>Unidentata</taxon>
        <taxon>Episquamata</taxon>
        <taxon>Toxicofera</taxon>
        <taxon>Iguania</taxon>
        <taxon>Dactyloidae</taxon>
        <taxon>Anolis</taxon>
    </lineage>
</organism>
<dbReference type="SMART" id="SM00336">
    <property type="entry name" value="BBOX"/>
    <property type="match status" value="1"/>
</dbReference>
<dbReference type="SUPFAM" id="SSF57845">
    <property type="entry name" value="B-box zinc-binding domain"/>
    <property type="match status" value="1"/>
</dbReference>
<dbReference type="Gene3D" id="3.30.160.60">
    <property type="entry name" value="Classic Zinc Finger"/>
    <property type="match status" value="1"/>
</dbReference>
<reference evidence="5" key="2">
    <citation type="submission" date="2025-08" db="UniProtKB">
        <authorList>
            <consortium name="Ensembl"/>
        </authorList>
    </citation>
    <scope>IDENTIFICATION</scope>
</reference>
<dbReference type="PANTHER" id="PTHR24103">
    <property type="entry name" value="E3 UBIQUITIN-PROTEIN LIGASE TRIM"/>
    <property type="match status" value="1"/>
</dbReference>
<dbReference type="GO" id="GO:0008270">
    <property type="term" value="F:zinc ion binding"/>
    <property type="evidence" value="ECO:0007669"/>
    <property type="project" value="UniProtKB-KW"/>
</dbReference>
<feature type="domain" description="B box-type" evidence="4">
    <location>
        <begin position="34"/>
        <end position="75"/>
    </location>
</feature>
<dbReference type="AlphaFoldDB" id="A0A803T891"/>
<dbReference type="InterPro" id="IPR000315">
    <property type="entry name" value="Znf_B-box"/>
</dbReference>
<reference evidence="5" key="1">
    <citation type="submission" date="2009-12" db="EMBL/GenBank/DDBJ databases">
        <title>The Genome Sequence of Anolis carolinensis (Green Anole Lizard).</title>
        <authorList>
            <consortium name="The Genome Sequencing Platform"/>
            <person name="Di Palma F."/>
            <person name="Alfoldi J."/>
            <person name="Heiman D."/>
            <person name="Young S."/>
            <person name="Grabherr M."/>
            <person name="Johnson J."/>
            <person name="Lander E.S."/>
            <person name="Lindblad-Toh K."/>
        </authorList>
    </citation>
    <scope>NUCLEOTIDE SEQUENCE [LARGE SCALE GENOMIC DNA]</scope>
    <source>
        <strain evidence="5">JBL SC #1</strain>
    </source>
</reference>
<dbReference type="InterPro" id="IPR050143">
    <property type="entry name" value="TRIM/RBCC"/>
</dbReference>